<keyword evidence="2" id="KW-1133">Transmembrane helix</keyword>
<feature type="compositionally biased region" description="Basic and acidic residues" evidence="1">
    <location>
        <begin position="89"/>
        <end position="102"/>
    </location>
</feature>
<evidence type="ECO:0008006" key="4">
    <source>
        <dbReference type="Google" id="ProtNLM"/>
    </source>
</evidence>
<keyword evidence="2" id="KW-0812">Transmembrane</keyword>
<organism evidence="3">
    <name type="scientific">Bradyrhizobium sp. LLZ17</name>
    <dbReference type="NCBI Taxonomy" id="3239388"/>
    <lineage>
        <taxon>Bacteria</taxon>
        <taxon>Pseudomonadati</taxon>
        <taxon>Pseudomonadota</taxon>
        <taxon>Alphaproteobacteria</taxon>
        <taxon>Hyphomicrobiales</taxon>
        <taxon>Nitrobacteraceae</taxon>
        <taxon>Bradyrhizobium</taxon>
    </lineage>
</organism>
<dbReference type="AlphaFoldDB" id="A0AB39XTY5"/>
<feature type="region of interest" description="Disordered" evidence="1">
    <location>
        <begin position="82"/>
        <end position="102"/>
    </location>
</feature>
<accession>A0AB39XTY5</accession>
<proteinExistence type="predicted"/>
<gene>
    <name evidence="3" type="ORF">AB8Z38_15585</name>
</gene>
<evidence type="ECO:0000313" key="3">
    <source>
        <dbReference type="EMBL" id="XDV60625.1"/>
    </source>
</evidence>
<feature type="transmembrane region" description="Helical" evidence="2">
    <location>
        <begin position="49"/>
        <end position="70"/>
    </location>
</feature>
<reference evidence="3" key="1">
    <citation type="submission" date="2024-08" db="EMBL/GenBank/DDBJ databases">
        <authorList>
            <person name="Chaddad Z."/>
            <person name="Lamrabet M."/>
            <person name="Bouhnik O."/>
            <person name="Alami S."/>
            <person name="Wipf D."/>
            <person name="Courty P.E."/>
            <person name="Missbah El Idrissi M."/>
        </authorList>
    </citation>
    <scope>NUCLEOTIDE SEQUENCE</scope>
    <source>
        <strain evidence="3">LLZ17</strain>
    </source>
</reference>
<protein>
    <recommendedName>
        <fullName evidence="4">Integral membrane protein</fullName>
    </recommendedName>
</protein>
<keyword evidence="2" id="KW-0472">Membrane</keyword>
<evidence type="ECO:0000256" key="2">
    <source>
        <dbReference type="SAM" id="Phobius"/>
    </source>
</evidence>
<dbReference type="RefSeq" id="WP_369725977.1">
    <property type="nucleotide sequence ID" value="NZ_CP165734.1"/>
</dbReference>
<feature type="transmembrane region" description="Helical" evidence="2">
    <location>
        <begin position="25"/>
        <end position="42"/>
    </location>
</feature>
<name>A0AB39XTY5_9BRAD</name>
<evidence type="ECO:0000256" key="1">
    <source>
        <dbReference type="SAM" id="MobiDB-lite"/>
    </source>
</evidence>
<dbReference type="EMBL" id="CP165734">
    <property type="protein sequence ID" value="XDV60625.1"/>
    <property type="molecule type" value="Genomic_DNA"/>
</dbReference>
<sequence>MTIAVTLLLGSFVVGLGTGLLFRAWALMLVSPLVAIVSAIVLQTSDFEFLAGVAVIVGCLVISQLAYLLATFHLHGGEVSMQEEVDGNPNEHRQKNVRDQDE</sequence>